<protein>
    <recommendedName>
        <fullName evidence="4">Tetratricopeptide repeat-containing protein</fullName>
    </recommendedName>
</protein>
<proteinExistence type="predicted"/>
<dbReference type="InterPro" id="IPR019734">
    <property type="entry name" value="TPR_rpt"/>
</dbReference>
<keyword evidence="1" id="KW-0802">TPR repeat</keyword>
<feature type="repeat" description="TPR" evidence="1">
    <location>
        <begin position="14"/>
        <end position="47"/>
    </location>
</feature>
<dbReference type="KEGG" id="panr:A7J50_3939"/>
<reference evidence="2 3" key="1">
    <citation type="submission" date="2016-05" db="EMBL/GenBank/DDBJ databases">
        <title>Complete genome sequence of Pseudomonas antarctica PAMC 27494.</title>
        <authorList>
            <person name="Lee J."/>
        </authorList>
    </citation>
    <scope>NUCLEOTIDE SEQUENCE [LARGE SCALE GENOMIC DNA]</scope>
    <source>
        <strain evidence="2 3">PAMC 27494</strain>
    </source>
</reference>
<evidence type="ECO:0000313" key="3">
    <source>
        <dbReference type="Proteomes" id="UP000077829"/>
    </source>
</evidence>
<dbReference type="SUPFAM" id="SSF48452">
    <property type="entry name" value="TPR-like"/>
    <property type="match status" value="1"/>
</dbReference>
<sequence length="143" mass="16065">METFELDDLTHEQIKAFCQLGDEHLEGGDFKAAIGQYNLAWELIPEPKNNWEAATWVLAAIGDACFQGGFFTSAKEALEYAMTCPDAVGNPFLHLRLGQALYEKEETDRAADELMRAYMAAGDEIFDNDDPKYFAFLKTRAVI</sequence>
<dbReference type="AlphaFoldDB" id="A0A172Z4B6"/>
<dbReference type="EMBL" id="CP015600">
    <property type="protein sequence ID" value="ANF87304.1"/>
    <property type="molecule type" value="Genomic_DNA"/>
</dbReference>
<gene>
    <name evidence="2" type="ORF">A7J50_3939</name>
</gene>
<dbReference type="PATRIC" id="fig|219572.3.peg.4052"/>
<organism evidence="2 3">
    <name type="scientific">Pseudomonas antarctica</name>
    <dbReference type="NCBI Taxonomy" id="219572"/>
    <lineage>
        <taxon>Bacteria</taxon>
        <taxon>Pseudomonadati</taxon>
        <taxon>Pseudomonadota</taxon>
        <taxon>Gammaproteobacteria</taxon>
        <taxon>Pseudomonadales</taxon>
        <taxon>Pseudomonadaceae</taxon>
        <taxon>Pseudomonas</taxon>
    </lineage>
</organism>
<dbReference type="Gene3D" id="1.25.40.10">
    <property type="entry name" value="Tetratricopeptide repeat domain"/>
    <property type="match status" value="1"/>
</dbReference>
<evidence type="ECO:0008006" key="4">
    <source>
        <dbReference type="Google" id="ProtNLM"/>
    </source>
</evidence>
<dbReference type="Proteomes" id="UP000077829">
    <property type="component" value="Chromosome"/>
</dbReference>
<name>A0A172Z4B6_9PSED</name>
<evidence type="ECO:0000256" key="1">
    <source>
        <dbReference type="PROSITE-ProRule" id="PRU00339"/>
    </source>
</evidence>
<evidence type="ECO:0000313" key="2">
    <source>
        <dbReference type="EMBL" id="ANF87304.1"/>
    </source>
</evidence>
<dbReference type="InterPro" id="IPR011990">
    <property type="entry name" value="TPR-like_helical_dom_sf"/>
</dbReference>
<dbReference type="PROSITE" id="PS50005">
    <property type="entry name" value="TPR"/>
    <property type="match status" value="1"/>
</dbReference>
<dbReference type="RefSeq" id="WP_064453310.1">
    <property type="nucleotide sequence ID" value="NZ_CP015600.1"/>
</dbReference>
<accession>A0A172Z4B6</accession>